<proteinExistence type="predicted"/>
<evidence type="ECO:0000313" key="1">
    <source>
        <dbReference type="EMBL" id="KKL23014.1"/>
    </source>
</evidence>
<reference evidence="1" key="1">
    <citation type="journal article" date="2015" name="Nature">
        <title>Complex archaea that bridge the gap between prokaryotes and eukaryotes.</title>
        <authorList>
            <person name="Spang A."/>
            <person name="Saw J.H."/>
            <person name="Jorgensen S.L."/>
            <person name="Zaremba-Niedzwiedzka K."/>
            <person name="Martijn J."/>
            <person name="Lind A.E."/>
            <person name="van Eijk R."/>
            <person name="Schleper C."/>
            <person name="Guy L."/>
            <person name="Ettema T.J."/>
        </authorList>
    </citation>
    <scope>NUCLEOTIDE SEQUENCE</scope>
</reference>
<evidence type="ECO:0008006" key="2">
    <source>
        <dbReference type="Google" id="ProtNLM"/>
    </source>
</evidence>
<organism evidence="1">
    <name type="scientific">marine sediment metagenome</name>
    <dbReference type="NCBI Taxonomy" id="412755"/>
    <lineage>
        <taxon>unclassified sequences</taxon>
        <taxon>metagenomes</taxon>
        <taxon>ecological metagenomes</taxon>
    </lineage>
</organism>
<accession>A0A0F9BMD1</accession>
<sequence>MSLEQLYIKYIIPIAEETERHYRPGWLNTVCPFCTGNPGQHLGYNLRGNYYACHRCGGHAVEYTLSKLLQMNRDKVKQLAKEYRIKSTTKQSQKQLAPTINLHPFKFPTGMTKMGKTQHRYLQGRGFDSHFLEKEFQLSCTGPVSKVDDFPYIFRIVAPILWEGQTISFQARDYTGKQEKRYLACPKARETIHHKHILYVNPKTIGETILCVEGITDVWRFRDKAAATFGIKYTSEQIRVLAKLYKRIFIAFDPEPEAQKQAQKLKSELSFRGVEMHNIMLDSDPGSMSQKKKNYLIKHLKL</sequence>
<gene>
    <name evidence="1" type="ORF">LCGC14_2429640</name>
</gene>
<protein>
    <recommendedName>
        <fullName evidence="2">Toprim domain-containing protein</fullName>
    </recommendedName>
</protein>
<comment type="caution">
    <text evidence="1">The sequence shown here is derived from an EMBL/GenBank/DDBJ whole genome shotgun (WGS) entry which is preliminary data.</text>
</comment>
<name>A0A0F9BMD1_9ZZZZ</name>
<dbReference type="Gene3D" id="3.40.1360.10">
    <property type="match status" value="1"/>
</dbReference>
<dbReference type="EMBL" id="LAZR01037130">
    <property type="protein sequence ID" value="KKL23014.1"/>
    <property type="molecule type" value="Genomic_DNA"/>
</dbReference>
<dbReference type="SUPFAM" id="SSF56731">
    <property type="entry name" value="DNA primase core"/>
    <property type="match status" value="1"/>
</dbReference>
<dbReference type="AlphaFoldDB" id="A0A0F9BMD1"/>